<dbReference type="Pfam" id="PF13855">
    <property type="entry name" value="LRR_8"/>
    <property type="match status" value="1"/>
</dbReference>
<dbReference type="InterPro" id="IPR055414">
    <property type="entry name" value="LRR_R13L4/SHOC2-like"/>
</dbReference>
<organism evidence="4">
    <name type="scientific">Clytia hemisphaerica</name>
    <dbReference type="NCBI Taxonomy" id="252671"/>
    <lineage>
        <taxon>Eukaryota</taxon>
        <taxon>Metazoa</taxon>
        <taxon>Cnidaria</taxon>
        <taxon>Hydrozoa</taxon>
        <taxon>Hydroidolina</taxon>
        <taxon>Leptothecata</taxon>
        <taxon>Obeliida</taxon>
        <taxon>Clytiidae</taxon>
        <taxon>Clytia</taxon>
    </lineage>
</organism>
<dbReference type="InterPro" id="IPR032675">
    <property type="entry name" value="LRR_dom_sf"/>
</dbReference>
<dbReference type="Pfam" id="PF23598">
    <property type="entry name" value="LRR_14"/>
    <property type="match status" value="1"/>
</dbReference>
<dbReference type="PANTHER" id="PTHR48051">
    <property type="match status" value="1"/>
</dbReference>
<dbReference type="PROSITE" id="PS51450">
    <property type="entry name" value="LRR"/>
    <property type="match status" value="3"/>
</dbReference>
<dbReference type="InterPro" id="IPR003591">
    <property type="entry name" value="Leu-rich_rpt_typical-subtyp"/>
</dbReference>
<dbReference type="SMART" id="SM00364">
    <property type="entry name" value="LRR_BAC"/>
    <property type="match status" value="3"/>
</dbReference>
<keyword evidence="1" id="KW-0433">Leucine-rich repeat</keyword>
<evidence type="ECO:0000256" key="2">
    <source>
        <dbReference type="ARBA" id="ARBA00022737"/>
    </source>
</evidence>
<dbReference type="AlphaFoldDB" id="A0A069DUQ9"/>
<feature type="domain" description="Disease resistance R13L4/SHOC-2-like LRR" evidence="3">
    <location>
        <begin position="41"/>
        <end position="158"/>
    </location>
</feature>
<dbReference type="InterPro" id="IPR050216">
    <property type="entry name" value="LRR_domain-containing"/>
</dbReference>
<dbReference type="EMBL" id="GBGP01000180">
    <property type="protein sequence ID" value="JAC85009.1"/>
    <property type="molecule type" value="mRNA"/>
</dbReference>
<dbReference type="SUPFAM" id="SSF52058">
    <property type="entry name" value="L domain-like"/>
    <property type="match status" value="1"/>
</dbReference>
<name>A0A069DUQ9_9CNID</name>
<dbReference type="GO" id="GO:0005737">
    <property type="term" value="C:cytoplasm"/>
    <property type="evidence" value="ECO:0007669"/>
    <property type="project" value="TreeGrafter"/>
</dbReference>
<evidence type="ECO:0000256" key="1">
    <source>
        <dbReference type="ARBA" id="ARBA00022614"/>
    </source>
</evidence>
<dbReference type="SMART" id="SM00365">
    <property type="entry name" value="LRR_SD22"/>
    <property type="match status" value="4"/>
</dbReference>
<keyword evidence="2" id="KW-0677">Repeat</keyword>
<sequence length="347" mass="39404">MDSSDAEDNAREVDISMAELRNFDPSALSLSYNFRPEIVQKLTLFGNDLNILPASIVQFIHLRHLDISSNRISWISGEVARLPLLKILDARNNRLNNLPKEIEQCPKLLTLNLSGNQFKVIPTQVFTLSRLKELYLGGNQIESLPPQIQSLESLEMLYLGGNKIFQVPPHLGKLTNLRHLVLCDNKISTIPQELGQLKKLESLSLHKNELKLLPMAIVMLLNLQELTLRDNPLVHTFIKRLEFNTPSLLELAGRVVKTQNIPYNNRVLPKRLCSYLDSAKRCVNPKCDGVYFDSRIKCVKFVDFCGKFRLPLEQYLCSPCDTHEECCGDSKSVSAQMLRKALLPDNV</sequence>
<dbReference type="Gene3D" id="3.80.10.10">
    <property type="entry name" value="Ribonuclease Inhibitor"/>
    <property type="match status" value="2"/>
</dbReference>
<accession>A0A069DUQ9</accession>
<evidence type="ECO:0000313" key="4">
    <source>
        <dbReference type="EMBL" id="JAC85009.1"/>
    </source>
</evidence>
<dbReference type="SMART" id="SM00369">
    <property type="entry name" value="LRR_TYP"/>
    <property type="match status" value="7"/>
</dbReference>
<evidence type="ECO:0000259" key="3">
    <source>
        <dbReference type="Pfam" id="PF23598"/>
    </source>
</evidence>
<proteinExistence type="evidence at transcript level"/>
<reference evidence="4" key="1">
    <citation type="journal article" date="2014" name="PLoS Genet.">
        <title>Differential Responses to Wnt and PCP Disruption Predict Expression and Developmental Function of Conserved and Novel Genes in a Cnidarian.</title>
        <authorList>
            <person name="Lapebie P."/>
            <person name="Ruggiero A."/>
            <person name="Barreau C."/>
            <person name="Chevalier S."/>
            <person name="Chang P."/>
            <person name="Dru P."/>
            <person name="Houliston E."/>
            <person name="Momose T."/>
        </authorList>
    </citation>
    <scope>NUCLEOTIDE SEQUENCE</scope>
</reference>
<dbReference type="PANTHER" id="PTHR48051:SF1">
    <property type="entry name" value="RAS SUPPRESSOR PROTEIN 1"/>
    <property type="match status" value="1"/>
</dbReference>
<protein>
    <submittedName>
        <fullName evidence="4">Leucine rich repeat containing protein</fullName>
    </submittedName>
</protein>
<dbReference type="InterPro" id="IPR001611">
    <property type="entry name" value="Leu-rich_rpt"/>
</dbReference>